<evidence type="ECO:0000313" key="3">
    <source>
        <dbReference type="Proteomes" id="UP000254141"/>
    </source>
</evidence>
<protein>
    <recommendedName>
        <fullName evidence="5">Protein singed</fullName>
    </recommendedName>
</protein>
<dbReference type="RefSeq" id="WP_029602989.1">
    <property type="nucleotide sequence ID" value="NZ_BIGI01000019.1"/>
</dbReference>
<evidence type="ECO:0000313" key="2">
    <source>
        <dbReference type="EMBL" id="STV55962.1"/>
    </source>
</evidence>
<proteinExistence type="predicted"/>
<reference evidence="3 4" key="1">
    <citation type="submission" date="2018-06" db="EMBL/GenBank/DDBJ databases">
        <authorList>
            <consortium name="Pathogen Informatics"/>
            <person name="Doyle S."/>
        </authorList>
    </citation>
    <scope>NUCLEOTIDE SEQUENCE [LARGE SCALE GENOMIC DNA]</scope>
    <source>
        <strain evidence="1 3">NCTC5051</strain>
        <strain evidence="2 4">NCTC5053</strain>
    </source>
</reference>
<dbReference type="AlphaFoldDB" id="A0A060VQT9"/>
<dbReference type="Proteomes" id="UP000254141">
    <property type="component" value="Unassembled WGS sequence"/>
</dbReference>
<gene>
    <name evidence="1" type="ORF">NCTC5051_03980</name>
    <name evidence="2" type="ORF">NCTC5053_05806</name>
</gene>
<accession>A0A060VQT9</accession>
<evidence type="ECO:0008006" key="5">
    <source>
        <dbReference type="Google" id="ProtNLM"/>
    </source>
</evidence>
<organism evidence="1 3">
    <name type="scientific">Klebsiella pneumoniae</name>
    <dbReference type="NCBI Taxonomy" id="573"/>
    <lineage>
        <taxon>Bacteria</taxon>
        <taxon>Pseudomonadati</taxon>
        <taxon>Pseudomonadota</taxon>
        <taxon>Gammaproteobacteria</taxon>
        <taxon>Enterobacterales</taxon>
        <taxon>Enterobacteriaceae</taxon>
        <taxon>Klebsiella/Raoultella group</taxon>
        <taxon>Klebsiella</taxon>
        <taxon>Klebsiella pneumoniae complex</taxon>
    </lineage>
</organism>
<dbReference type="Proteomes" id="UP000254387">
    <property type="component" value="Unassembled WGS sequence"/>
</dbReference>
<name>A0A060VQT9_KLEPN</name>
<evidence type="ECO:0000313" key="1">
    <source>
        <dbReference type="EMBL" id="STU52891.1"/>
    </source>
</evidence>
<dbReference type="EMBL" id="UGMN01000004">
    <property type="protein sequence ID" value="STV55962.1"/>
    <property type="molecule type" value="Genomic_DNA"/>
</dbReference>
<dbReference type="EMBL" id="UGLU01000001">
    <property type="protein sequence ID" value="STU52891.1"/>
    <property type="molecule type" value="Genomic_DNA"/>
</dbReference>
<sequence>MITYITVEDVNSILGATWTDESKKAKSVLMANTWMNGLNLKLPRDKATHETIIPDDVKQAGAYAALAAANGGLYQKKTDSGVLLSKSVDADDVSVSKTFAELATNSSALLDSDLQLALAMLKPYGVSQSQVRLVRG</sequence>
<evidence type="ECO:0000313" key="4">
    <source>
        <dbReference type="Proteomes" id="UP000254387"/>
    </source>
</evidence>